<dbReference type="EMBL" id="JADCNM010000290">
    <property type="protein sequence ID" value="KAG0448610.1"/>
    <property type="molecule type" value="Genomic_DNA"/>
</dbReference>
<accession>A0A835P7U5</accession>
<reference evidence="1 2" key="1">
    <citation type="journal article" date="2020" name="Nat. Food">
        <title>A phased Vanilla planifolia genome enables genetic improvement of flavour and production.</title>
        <authorList>
            <person name="Hasing T."/>
            <person name="Tang H."/>
            <person name="Brym M."/>
            <person name="Khazi F."/>
            <person name="Huang T."/>
            <person name="Chambers A.H."/>
        </authorList>
    </citation>
    <scope>NUCLEOTIDE SEQUENCE [LARGE SCALE GENOMIC DNA]</scope>
    <source>
        <tissue evidence="1">Leaf</tissue>
    </source>
</reference>
<evidence type="ECO:0000313" key="2">
    <source>
        <dbReference type="Proteomes" id="UP000639772"/>
    </source>
</evidence>
<comment type="caution">
    <text evidence="1">The sequence shown here is derived from an EMBL/GenBank/DDBJ whole genome shotgun (WGS) entry which is preliminary data.</text>
</comment>
<evidence type="ECO:0000313" key="1">
    <source>
        <dbReference type="EMBL" id="KAG0448610.1"/>
    </source>
</evidence>
<gene>
    <name evidence="1" type="ORF">HPP92_027758</name>
</gene>
<protein>
    <submittedName>
        <fullName evidence="1">Uncharacterized protein</fullName>
    </submittedName>
</protein>
<sequence>MGASRGKSQKNIAKNDYTKPSPKLLVEAPLKGPSCIMTIKVHAPLLSKLVDIFVVYHKFLRV</sequence>
<dbReference type="Proteomes" id="UP000639772">
    <property type="component" value="Unassembled WGS sequence"/>
</dbReference>
<proteinExistence type="predicted"/>
<dbReference type="AlphaFoldDB" id="A0A835P7U5"/>
<name>A0A835P7U5_VANPL</name>
<organism evidence="1 2">
    <name type="scientific">Vanilla planifolia</name>
    <name type="common">Vanilla</name>
    <dbReference type="NCBI Taxonomy" id="51239"/>
    <lineage>
        <taxon>Eukaryota</taxon>
        <taxon>Viridiplantae</taxon>
        <taxon>Streptophyta</taxon>
        <taxon>Embryophyta</taxon>
        <taxon>Tracheophyta</taxon>
        <taxon>Spermatophyta</taxon>
        <taxon>Magnoliopsida</taxon>
        <taxon>Liliopsida</taxon>
        <taxon>Asparagales</taxon>
        <taxon>Orchidaceae</taxon>
        <taxon>Vanilloideae</taxon>
        <taxon>Vanilleae</taxon>
        <taxon>Vanilla</taxon>
    </lineage>
</organism>